<feature type="compositionally biased region" description="Polar residues" evidence="1">
    <location>
        <begin position="141"/>
        <end position="157"/>
    </location>
</feature>
<feature type="compositionally biased region" description="Basic and acidic residues" evidence="1">
    <location>
        <begin position="8"/>
        <end position="30"/>
    </location>
</feature>
<comment type="caution">
    <text evidence="2">The sequence shown here is derived from an EMBL/GenBank/DDBJ whole genome shotgun (WGS) entry which is preliminary data.</text>
</comment>
<dbReference type="EMBL" id="CAJNRG010008976">
    <property type="protein sequence ID" value="CAF2109048.1"/>
    <property type="molecule type" value="Genomic_DNA"/>
</dbReference>
<dbReference type="AlphaFoldDB" id="A0A816UJE8"/>
<feature type="compositionally biased region" description="Polar residues" evidence="1">
    <location>
        <begin position="63"/>
        <end position="83"/>
    </location>
</feature>
<feature type="compositionally biased region" description="Basic and acidic residues" evidence="1">
    <location>
        <begin position="86"/>
        <end position="105"/>
    </location>
</feature>
<organism evidence="2 3">
    <name type="scientific">Rotaria magnacalcarata</name>
    <dbReference type="NCBI Taxonomy" id="392030"/>
    <lineage>
        <taxon>Eukaryota</taxon>
        <taxon>Metazoa</taxon>
        <taxon>Spiralia</taxon>
        <taxon>Gnathifera</taxon>
        <taxon>Rotifera</taxon>
        <taxon>Eurotatoria</taxon>
        <taxon>Bdelloidea</taxon>
        <taxon>Philodinida</taxon>
        <taxon>Philodinidae</taxon>
        <taxon>Rotaria</taxon>
    </lineage>
</organism>
<proteinExistence type="predicted"/>
<feature type="region of interest" description="Disordered" evidence="1">
    <location>
        <begin position="1"/>
        <end position="157"/>
    </location>
</feature>
<protein>
    <submittedName>
        <fullName evidence="2">Uncharacterized protein</fullName>
    </submittedName>
</protein>
<name>A0A816UJE8_9BILA</name>
<feature type="compositionally biased region" description="Polar residues" evidence="1">
    <location>
        <begin position="31"/>
        <end position="47"/>
    </location>
</feature>
<evidence type="ECO:0000313" key="3">
    <source>
        <dbReference type="Proteomes" id="UP000663887"/>
    </source>
</evidence>
<reference evidence="2" key="1">
    <citation type="submission" date="2021-02" db="EMBL/GenBank/DDBJ databases">
        <authorList>
            <person name="Nowell W R."/>
        </authorList>
    </citation>
    <scope>NUCLEOTIDE SEQUENCE</scope>
</reference>
<evidence type="ECO:0000256" key="1">
    <source>
        <dbReference type="SAM" id="MobiDB-lite"/>
    </source>
</evidence>
<accession>A0A816UJE8</accession>
<dbReference type="Proteomes" id="UP000663887">
    <property type="component" value="Unassembled WGS sequence"/>
</dbReference>
<evidence type="ECO:0000313" key="2">
    <source>
        <dbReference type="EMBL" id="CAF2109048.1"/>
    </source>
</evidence>
<feature type="compositionally biased region" description="Polar residues" evidence="1">
    <location>
        <begin position="106"/>
        <end position="127"/>
    </location>
</feature>
<sequence length="157" mass="17832">MAYVSYLHMEKTYRQPARPEPEFIPMKENEPATTENDDASSVASSLYNRRDIISTPKDPSLPISANLQYEPSNSQQHATNLTNRIEPAEQRSVYKLERDRTDSRTSNKGSASSKEQSLISSTSTSNQEPDEPPNVPRKTYKTTNAKLRNNYYNQSDV</sequence>
<gene>
    <name evidence="2" type="ORF">XDN619_LOCUS20379</name>
</gene>